<dbReference type="Pfam" id="PF04965">
    <property type="entry name" value="GPW_gp25"/>
    <property type="match status" value="1"/>
</dbReference>
<reference evidence="2 3" key="1">
    <citation type="submission" date="2016-10" db="EMBL/GenBank/DDBJ databases">
        <authorList>
            <person name="de Groot N.N."/>
        </authorList>
    </citation>
    <scope>NUCLEOTIDE SEQUENCE [LARGE SCALE GENOMIC DNA]</scope>
    <source>
        <strain evidence="2 3">ATCC 700224</strain>
    </source>
</reference>
<name>A0A1G7HXB9_9PROT</name>
<evidence type="ECO:0000313" key="2">
    <source>
        <dbReference type="EMBL" id="SDF04998.1"/>
    </source>
</evidence>
<feature type="domain" description="IraD/Gp25-like" evidence="1">
    <location>
        <begin position="16"/>
        <end position="101"/>
    </location>
</feature>
<gene>
    <name evidence="2" type="ORF">SAMN05421720_12620</name>
</gene>
<dbReference type="EMBL" id="FNAP01000026">
    <property type="protein sequence ID" value="SDF04998.1"/>
    <property type="molecule type" value="Genomic_DNA"/>
</dbReference>
<dbReference type="RefSeq" id="WP_092788082.1">
    <property type="nucleotide sequence ID" value="NZ_FNAP01000026.1"/>
</dbReference>
<accession>A0A1G7HXB9</accession>
<proteinExistence type="predicted"/>
<dbReference type="SUPFAM" id="SSF160719">
    <property type="entry name" value="gpW/gp25-like"/>
    <property type="match status" value="1"/>
</dbReference>
<evidence type="ECO:0000259" key="1">
    <source>
        <dbReference type="Pfam" id="PF04965"/>
    </source>
</evidence>
<dbReference type="OrthoDB" id="9802846at2"/>
<dbReference type="InterPro" id="IPR007048">
    <property type="entry name" value="IraD/Gp25-like"/>
</dbReference>
<sequence>MGLSISRRSGARLADELADIAQSVRTIVTTPVGSRLRRRSFGSHVFHLVDSPGTEAGALRLIAAAADPVERWDPRVVVLRGAVAPEFDGRARLTLDLMLRVSARPLSVNVPLVLAGEGQS</sequence>
<dbReference type="STRING" id="69960.SAMN05421720_12620"/>
<evidence type="ECO:0000313" key="3">
    <source>
        <dbReference type="Proteomes" id="UP000199412"/>
    </source>
</evidence>
<organism evidence="2 3">
    <name type="scientific">Rhodospira trueperi</name>
    <dbReference type="NCBI Taxonomy" id="69960"/>
    <lineage>
        <taxon>Bacteria</taxon>
        <taxon>Pseudomonadati</taxon>
        <taxon>Pseudomonadota</taxon>
        <taxon>Alphaproteobacteria</taxon>
        <taxon>Rhodospirillales</taxon>
        <taxon>Rhodospirillaceae</taxon>
        <taxon>Rhodospira</taxon>
    </lineage>
</organism>
<dbReference type="AlphaFoldDB" id="A0A1G7HXB9"/>
<dbReference type="Gene3D" id="3.10.450.40">
    <property type="match status" value="1"/>
</dbReference>
<protein>
    <recommendedName>
        <fullName evidence="1">IraD/Gp25-like domain-containing protein</fullName>
    </recommendedName>
</protein>
<keyword evidence="3" id="KW-1185">Reference proteome</keyword>
<dbReference type="Proteomes" id="UP000199412">
    <property type="component" value="Unassembled WGS sequence"/>
</dbReference>